<reference evidence="2" key="1">
    <citation type="journal article" date="2019" name="Int. J. Syst. Evol. Microbiol.">
        <title>The Global Catalogue of Microorganisms (GCM) 10K type strain sequencing project: providing services to taxonomists for standard genome sequencing and annotation.</title>
        <authorList>
            <consortium name="The Broad Institute Genomics Platform"/>
            <consortium name="The Broad Institute Genome Sequencing Center for Infectious Disease"/>
            <person name="Wu L."/>
            <person name="Ma J."/>
        </authorList>
    </citation>
    <scope>NUCLEOTIDE SEQUENCE [LARGE SCALE GENOMIC DNA]</scope>
    <source>
        <strain evidence="2">CGMCC 1.16444</strain>
    </source>
</reference>
<organism evidence="1 2">
    <name type="scientific">Flaviflagellibacter deserti</name>
    <dbReference type="NCBI Taxonomy" id="2267266"/>
    <lineage>
        <taxon>Bacteria</taxon>
        <taxon>Pseudomonadati</taxon>
        <taxon>Pseudomonadota</taxon>
        <taxon>Alphaproteobacteria</taxon>
        <taxon>Hyphomicrobiales</taxon>
        <taxon>Flaviflagellibacter</taxon>
    </lineage>
</organism>
<evidence type="ECO:0000313" key="1">
    <source>
        <dbReference type="EMBL" id="MFC5067091.1"/>
    </source>
</evidence>
<evidence type="ECO:0000313" key="2">
    <source>
        <dbReference type="Proteomes" id="UP001595796"/>
    </source>
</evidence>
<gene>
    <name evidence="1" type="ORF">ACFPFW_03570</name>
</gene>
<name>A0ABV9Z2L5_9HYPH</name>
<dbReference type="EMBL" id="JBHSJF010000003">
    <property type="protein sequence ID" value="MFC5067091.1"/>
    <property type="molecule type" value="Genomic_DNA"/>
</dbReference>
<dbReference type="Proteomes" id="UP001595796">
    <property type="component" value="Unassembled WGS sequence"/>
</dbReference>
<dbReference type="RefSeq" id="WP_114957486.1">
    <property type="nucleotide sequence ID" value="NZ_JBHSJF010000003.1"/>
</dbReference>
<comment type="caution">
    <text evidence="1">The sequence shown here is derived from an EMBL/GenBank/DDBJ whole genome shotgun (WGS) entry which is preliminary data.</text>
</comment>
<sequence length="59" mass="6554">MTSKQKLKQLVKLLSDEQRRLLEHAADAGCLPSDNALRKIADLELTIAAVEHALDGEER</sequence>
<keyword evidence="2" id="KW-1185">Reference proteome</keyword>
<protein>
    <submittedName>
        <fullName evidence="1">Uncharacterized protein</fullName>
    </submittedName>
</protein>
<accession>A0ABV9Z2L5</accession>
<proteinExistence type="predicted"/>